<keyword evidence="1" id="KW-0472">Membrane</keyword>
<feature type="transmembrane region" description="Helical" evidence="1">
    <location>
        <begin position="262"/>
        <end position="280"/>
    </location>
</feature>
<feature type="transmembrane region" description="Helical" evidence="1">
    <location>
        <begin position="25"/>
        <end position="46"/>
    </location>
</feature>
<dbReference type="RefSeq" id="WP_257719294.1">
    <property type="nucleotide sequence ID" value="NZ_JANJOU010000038.1"/>
</dbReference>
<dbReference type="EMBL" id="JANJOU010000038">
    <property type="protein sequence ID" value="MCR0985648.1"/>
    <property type="molecule type" value="Genomic_DNA"/>
</dbReference>
<feature type="transmembrane region" description="Helical" evidence="1">
    <location>
        <begin position="222"/>
        <end position="241"/>
    </location>
</feature>
<name>A0ABT1XBZ3_9PROT</name>
<feature type="transmembrane region" description="Helical" evidence="1">
    <location>
        <begin position="173"/>
        <end position="190"/>
    </location>
</feature>
<keyword evidence="1" id="KW-1133">Transmembrane helix</keyword>
<feature type="transmembrane region" description="Helical" evidence="1">
    <location>
        <begin position="339"/>
        <end position="355"/>
    </location>
</feature>
<accession>A0ABT1XBZ3</accession>
<keyword evidence="3" id="KW-1185">Reference proteome</keyword>
<reference evidence="2 3" key="1">
    <citation type="submission" date="2022-06" db="EMBL/GenBank/DDBJ databases">
        <title>Roseomonas CN29.</title>
        <authorList>
            <person name="Cheng Y."/>
            <person name="He X."/>
        </authorList>
    </citation>
    <scope>NUCLEOTIDE SEQUENCE [LARGE SCALE GENOMIC DNA]</scope>
    <source>
        <strain evidence="2 3">CN29</strain>
    </source>
</reference>
<keyword evidence="1" id="KW-0812">Transmembrane</keyword>
<feature type="transmembrane region" description="Helical" evidence="1">
    <location>
        <begin position="148"/>
        <end position="167"/>
    </location>
</feature>
<proteinExistence type="predicted"/>
<evidence type="ECO:0008006" key="4">
    <source>
        <dbReference type="Google" id="ProtNLM"/>
    </source>
</evidence>
<organism evidence="2 3">
    <name type="scientific">Roseomonas populi</name>
    <dbReference type="NCBI Taxonomy" id="3121582"/>
    <lineage>
        <taxon>Bacteria</taxon>
        <taxon>Pseudomonadati</taxon>
        <taxon>Pseudomonadota</taxon>
        <taxon>Alphaproteobacteria</taxon>
        <taxon>Acetobacterales</taxon>
        <taxon>Roseomonadaceae</taxon>
        <taxon>Roseomonas</taxon>
    </lineage>
</organism>
<protein>
    <recommendedName>
        <fullName evidence="4">Glycosyltransferase RgtA/B/C/D-like domain-containing protein</fullName>
    </recommendedName>
</protein>
<evidence type="ECO:0000313" key="2">
    <source>
        <dbReference type="EMBL" id="MCR0985648.1"/>
    </source>
</evidence>
<feature type="transmembrane region" description="Helical" evidence="1">
    <location>
        <begin position="197"/>
        <end position="216"/>
    </location>
</feature>
<evidence type="ECO:0000313" key="3">
    <source>
        <dbReference type="Proteomes" id="UP001524642"/>
    </source>
</evidence>
<feature type="transmembrane region" description="Helical" evidence="1">
    <location>
        <begin position="428"/>
        <end position="445"/>
    </location>
</feature>
<gene>
    <name evidence="2" type="ORF">NRP21_26700</name>
</gene>
<feature type="transmembrane region" description="Helical" evidence="1">
    <location>
        <begin position="402"/>
        <end position="421"/>
    </location>
</feature>
<feature type="transmembrane region" description="Helical" evidence="1">
    <location>
        <begin position="362"/>
        <end position="382"/>
    </location>
</feature>
<dbReference type="Proteomes" id="UP001524642">
    <property type="component" value="Unassembled WGS sequence"/>
</dbReference>
<comment type="caution">
    <text evidence="2">The sequence shown here is derived from an EMBL/GenBank/DDBJ whole genome shotgun (WGS) entry which is preliminary data.</text>
</comment>
<evidence type="ECO:0000256" key="1">
    <source>
        <dbReference type="SAM" id="Phobius"/>
    </source>
</evidence>
<sequence>MSESSLPAPAMTRLLSVFRTARGEAWLRAAGVVLFLALTLLIFYRVPISNRFSGLWGDRFDGGIEASILEHWYNVLRGRSWFSQTNYFYPNPGTLGYNDGFFLYGLIHSIFRAFRVDIFLSSALVDMVVKSIGFVFFYLFVRRAFAARALPALLGATVFSLCHALFIHAFHQQLLSVSFAPVMGYLLLRAREALSAGWGRGYAAFGCGAAALYSAWLLTAFYMSWFFGFFALCCALAMLLIEGQGPYRRLLAEAWRFRWHSLLIVAVFVVTLLPFLSVYLPKASETGMHGWRDALAFSPRLSDAINLGPGNLLFGGMYEQLCRSCTKGNYELLMGMPPILVYLFVCAAAWALWKYRGEHAGLLRAVAAAAVVTWLMLFRFKFGSGWELVFNYVPGAKGLRVVSRYQIFLAFPVAVVVTLFLQRAMTRVPSIFVLLGVLLVVEQVGTSPGVNSRAEELARIAAPRPPAECRAFYVTKARGQDSGSDLMKRYPHNVEAMLIAELRSIPTINGYSTFNPPGWDFEDPLRPDYLDRVRAYAQARGIQGLCQLDLETLQWSPAGF</sequence>
<feature type="transmembrane region" description="Helical" evidence="1">
    <location>
        <begin position="118"/>
        <end position="141"/>
    </location>
</feature>